<accession>A0A0B2WPI6</accession>
<proteinExistence type="predicted"/>
<dbReference type="AlphaFoldDB" id="A0A0B2WPI6"/>
<dbReference type="EMBL" id="AZHE01000023">
    <property type="protein sequence ID" value="KHN95387.1"/>
    <property type="molecule type" value="Genomic_DNA"/>
</dbReference>
<feature type="compositionally biased region" description="Low complexity" evidence="1">
    <location>
        <begin position="44"/>
        <end position="53"/>
    </location>
</feature>
<dbReference type="GeneID" id="63741119"/>
<sequence>MPHTSLKIDGFFNNAAAPLKSALKFAALKFDALKFDALKFAALNSPPSSNSPPSNSPPSNSPPSNSPPSNSPPSPGYGSFDDLYNAVQGINAAGSSCGRHCID</sequence>
<name>A0A0B2WPI6_METAS</name>
<protein>
    <submittedName>
        <fullName evidence="2">Uncharacterized protein</fullName>
    </submittedName>
</protein>
<dbReference type="RefSeq" id="XP_040676453.1">
    <property type="nucleotide sequence ID" value="XM_040825462.1"/>
</dbReference>
<evidence type="ECO:0000313" key="2">
    <source>
        <dbReference type="EMBL" id="KHN95387.1"/>
    </source>
</evidence>
<feature type="compositionally biased region" description="Pro residues" evidence="1">
    <location>
        <begin position="54"/>
        <end position="75"/>
    </location>
</feature>
<keyword evidence="3" id="KW-1185">Reference proteome</keyword>
<gene>
    <name evidence="2" type="ORF">MAM_06664</name>
</gene>
<evidence type="ECO:0000256" key="1">
    <source>
        <dbReference type="SAM" id="MobiDB-lite"/>
    </source>
</evidence>
<feature type="region of interest" description="Disordered" evidence="1">
    <location>
        <begin position="44"/>
        <end position="82"/>
    </location>
</feature>
<evidence type="ECO:0000313" key="3">
    <source>
        <dbReference type="Proteomes" id="UP000030816"/>
    </source>
</evidence>
<dbReference type="HOGENOM" id="CLU_2264340_0_0_1"/>
<dbReference type="Proteomes" id="UP000030816">
    <property type="component" value="Unassembled WGS sequence"/>
</dbReference>
<comment type="caution">
    <text evidence="2">The sequence shown here is derived from an EMBL/GenBank/DDBJ whole genome shotgun (WGS) entry which is preliminary data.</text>
</comment>
<reference evidence="2 3" key="1">
    <citation type="journal article" date="2014" name="Proc. Natl. Acad. Sci. U.S.A.">
        <title>Trajectory and genomic determinants of fungal-pathogen speciation and host adaptation.</title>
        <authorList>
            <person name="Hu X."/>
            <person name="Xiao G."/>
            <person name="Zheng P."/>
            <person name="Shang Y."/>
            <person name="Su Y."/>
            <person name="Zhang X."/>
            <person name="Liu X."/>
            <person name="Zhan S."/>
            <person name="St Leger R.J."/>
            <person name="Wang C."/>
        </authorList>
    </citation>
    <scope>NUCLEOTIDE SEQUENCE [LARGE SCALE GENOMIC DNA]</scope>
    <source>
        <strain evidence="2 3">ARSEF 1941</strain>
    </source>
</reference>
<organism evidence="2 3">
    <name type="scientific">Metarhizium album (strain ARSEF 1941)</name>
    <dbReference type="NCBI Taxonomy" id="1081103"/>
    <lineage>
        <taxon>Eukaryota</taxon>
        <taxon>Fungi</taxon>
        <taxon>Dikarya</taxon>
        <taxon>Ascomycota</taxon>
        <taxon>Pezizomycotina</taxon>
        <taxon>Sordariomycetes</taxon>
        <taxon>Hypocreomycetidae</taxon>
        <taxon>Hypocreales</taxon>
        <taxon>Clavicipitaceae</taxon>
        <taxon>Metarhizium</taxon>
    </lineage>
</organism>